<dbReference type="RefSeq" id="XP_007702789.1">
    <property type="nucleotide sequence ID" value="XM_007704599.1"/>
</dbReference>
<reference evidence="2" key="2">
    <citation type="journal article" date="2013" name="PLoS Genet.">
        <title>Comparative genome structure, secondary metabolite, and effector coding capacity across Cochliobolus pathogens.</title>
        <authorList>
            <person name="Condon B.J."/>
            <person name="Leng Y."/>
            <person name="Wu D."/>
            <person name="Bushley K.E."/>
            <person name="Ohm R.A."/>
            <person name="Otillar R."/>
            <person name="Martin J."/>
            <person name="Schackwitz W."/>
            <person name="Grimwood J."/>
            <person name="MohdZainudin N."/>
            <person name="Xue C."/>
            <person name="Wang R."/>
            <person name="Manning V.A."/>
            <person name="Dhillon B."/>
            <person name="Tu Z.J."/>
            <person name="Steffenson B.J."/>
            <person name="Salamov A."/>
            <person name="Sun H."/>
            <person name="Lowry S."/>
            <person name="LaButti K."/>
            <person name="Han J."/>
            <person name="Copeland A."/>
            <person name="Lindquist E."/>
            <person name="Barry K."/>
            <person name="Schmutz J."/>
            <person name="Baker S.E."/>
            <person name="Ciuffetti L.M."/>
            <person name="Grigoriev I.V."/>
            <person name="Zhong S."/>
            <person name="Turgeon B.G."/>
        </authorList>
    </citation>
    <scope>NUCLEOTIDE SEQUENCE [LARGE SCALE GENOMIC DNA]</scope>
    <source>
        <strain evidence="2">ND90Pr / ATCC 201652</strain>
    </source>
</reference>
<proteinExistence type="predicted"/>
<dbReference type="AlphaFoldDB" id="M2R2I3"/>
<keyword evidence="2" id="KW-1185">Reference proteome</keyword>
<evidence type="ECO:0000313" key="1">
    <source>
        <dbReference type="EMBL" id="EMD61444.1"/>
    </source>
</evidence>
<dbReference type="HOGENOM" id="CLU_1602554_0_0_1"/>
<sequence>MLVVWTGKEGEDERVQLSRLLLFRCSKCGYGGGRLEGRLRIWLATGGARVRWDMCVRTCGDFASCVLALVIDIRAFFFCSSFSFFSPDHISRPRSIIVDDFFFFQPANRWSMHRLFFPHLFYFHRLAGFLNVSVQLGLGFGLTNESIGAAISHTANKISTTSITSK</sequence>
<protein>
    <submittedName>
        <fullName evidence="1">Uncharacterized protein</fullName>
    </submittedName>
</protein>
<name>M2R2I3_COCSN</name>
<dbReference type="GeneID" id="19134782"/>
<dbReference type="Proteomes" id="UP000016934">
    <property type="component" value="Unassembled WGS sequence"/>
</dbReference>
<dbReference type="KEGG" id="bsc:COCSADRAFT_231522"/>
<organism evidence="1 2">
    <name type="scientific">Cochliobolus sativus (strain ND90Pr / ATCC 201652)</name>
    <name type="common">Common root rot and spot blotch fungus</name>
    <name type="synonym">Bipolaris sorokiniana</name>
    <dbReference type="NCBI Taxonomy" id="665912"/>
    <lineage>
        <taxon>Eukaryota</taxon>
        <taxon>Fungi</taxon>
        <taxon>Dikarya</taxon>
        <taxon>Ascomycota</taxon>
        <taxon>Pezizomycotina</taxon>
        <taxon>Dothideomycetes</taxon>
        <taxon>Pleosporomycetidae</taxon>
        <taxon>Pleosporales</taxon>
        <taxon>Pleosporineae</taxon>
        <taxon>Pleosporaceae</taxon>
        <taxon>Bipolaris</taxon>
    </lineage>
</organism>
<reference evidence="1 2" key="1">
    <citation type="journal article" date="2012" name="PLoS Pathog.">
        <title>Diverse lifestyles and strategies of plant pathogenesis encoded in the genomes of eighteen Dothideomycetes fungi.</title>
        <authorList>
            <person name="Ohm R.A."/>
            <person name="Feau N."/>
            <person name="Henrissat B."/>
            <person name="Schoch C.L."/>
            <person name="Horwitz B.A."/>
            <person name="Barry K.W."/>
            <person name="Condon B.J."/>
            <person name="Copeland A.C."/>
            <person name="Dhillon B."/>
            <person name="Glaser F."/>
            <person name="Hesse C.N."/>
            <person name="Kosti I."/>
            <person name="LaButti K."/>
            <person name="Lindquist E.A."/>
            <person name="Lucas S."/>
            <person name="Salamov A.A."/>
            <person name="Bradshaw R.E."/>
            <person name="Ciuffetti L."/>
            <person name="Hamelin R.C."/>
            <person name="Kema G.H.J."/>
            <person name="Lawrence C."/>
            <person name="Scott J.A."/>
            <person name="Spatafora J.W."/>
            <person name="Turgeon B.G."/>
            <person name="de Wit P.J.G.M."/>
            <person name="Zhong S."/>
            <person name="Goodwin S.B."/>
            <person name="Grigoriev I.V."/>
        </authorList>
    </citation>
    <scope>NUCLEOTIDE SEQUENCE [LARGE SCALE GENOMIC DNA]</scope>
    <source>
        <strain evidence="2">ND90Pr / ATCC 201652</strain>
    </source>
</reference>
<accession>M2R2I3</accession>
<evidence type="ECO:0000313" key="2">
    <source>
        <dbReference type="Proteomes" id="UP000016934"/>
    </source>
</evidence>
<dbReference type="EMBL" id="KB445648">
    <property type="protein sequence ID" value="EMD61444.1"/>
    <property type="molecule type" value="Genomic_DNA"/>
</dbReference>
<gene>
    <name evidence="1" type="ORF">COCSADRAFT_231522</name>
</gene>